<dbReference type="Proteomes" id="UP001059617">
    <property type="component" value="Chromosome"/>
</dbReference>
<proteinExistence type="predicted"/>
<name>A0ABY5W680_9ACTN</name>
<dbReference type="InterPro" id="IPR036388">
    <property type="entry name" value="WH-like_DNA-bd_sf"/>
</dbReference>
<accession>A0ABY5W680</accession>
<keyword evidence="2" id="KW-0804">Transcription</keyword>
<dbReference type="Gene3D" id="1.10.10.10">
    <property type="entry name" value="Winged helix-like DNA-binding domain superfamily/Winged helix DNA-binding domain"/>
    <property type="match status" value="1"/>
</dbReference>
<feature type="domain" description="Bacterial transcriptional activator" evidence="3">
    <location>
        <begin position="80"/>
        <end position="225"/>
    </location>
</feature>
<evidence type="ECO:0000313" key="5">
    <source>
        <dbReference type="Proteomes" id="UP001059617"/>
    </source>
</evidence>
<dbReference type="InterPro" id="IPR011990">
    <property type="entry name" value="TPR-like_helical_dom_sf"/>
</dbReference>
<protein>
    <recommendedName>
        <fullName evidence="3">Bacterial transcriptional activator domain-containing protein</fullName>
    </recommendedName>
</protein>
<evidence type="ECO:0000259" key="3">
    <source>
        <dbReference type="SMART" id="SM01043"/>
    </source>
</evidence>
<keyword evidence="1" id="KW-0805">Transcription regulation</keyword>
<dbReference type="PANTHER" id="PTHR35807">
    <property type="entry name" value="TRANSCRIPTIONAL REGULATOR REDD-RELATED"/>
    <property type="match status" value="1"/>
</dbReference>
<dbReference type="CDD" id="cd15831">
    <property type="entry name" value="BTAD"/>
    <property type="match status" value="1"/>
</dbReference>
<dbReference type="InterPro" id="IPR005158">
    <property type="entry name" value="BTAD"/>
</dbReference>
<reference evidence="4" key="1">
    <citation type="submission" date="2021-04" db="EMBL/GenBank/DDBJ databases">
        <authorList>
            <person name="Hartkoorn R.C."/>
            <person name="Beaudoing E."/>
            <person name="Hot D."/>
        </authorList>
    </citation>
    <scope>NUCLEOTIDE SEQUENCE</scope>
    <source>
        <strain evidence="4">NRRL B-16292</strain>
    </source>
</reference>
<evidence type="ECO:0000313" key="4">
    <source>
        <dbReference type="EMBL" id="UWP83591.1"/>
    </source>
</evidence>
<dbReference type="SUPFAM" id="SSF48452">
    <property type="entry name" value="TPR-like"/>
    <property type="match status" value="1"/>
</dbReference>
<organism evidence="4 5">
    <name type="scientific">Dactylosporangium fulvum</name>
    <dbReference type="NCBI Taxonomy" id="53359"/>
    <lineage>
        <taxon>Bacteria</taxon>
        <taxon>Bacillati</taxon>
        <taxon>Actinomycetota</taxon>
        <taxon>Actinomycetes</taxon>
        <taxon>Micromonosporales</taxon>
        <taxon>Micromonosporaceae</taxon>
        <taxon>Dactylosporangium</taxon>
    </lineage>
</organism>
<keyword evidence="5" id="KW-1185">Reference proteome</keyword>
<gene>
    <name evidence="4" type="ORF">Dfulv_04745</name>
</gene>
<dbReference type="PANTHER" id="PTHR35807:SF1">
    <property type="entry name" value="TRANSCRIPTIONAL REGULATOR REDD"/>
    <property type="match status" value="1"/>
</dbReference>
<reference evidence="4" key="2">
    <citation type="submission" date="2022-09" db="EMBL/GenBank/DDBJ databases">
        <title>Biosynthetic gene clusters of Dactylosporangioum fulvum.</title>
        <authorList>
            <person name="Caradec T."/>
        </authorList>
    </citation>
    <scope>NUCLEOTIDE SEQUENCE</scope>
    <source>
        <strain evidence="4">NRRL B-16292</strain>
    </source>
</reference>
<sequence length="233" mass="26108">MLALALLDPRWFVARRKLVAELWEHTVPPSAAANLRNSMSTLRRWLTGAIGLSLDDTASPLTAVDEGWALSLPPGVLVETDVAEFDSWLATARRHLARSDHDGAVMPLEQALQRYHGTPFQGIPLGPVLAARAADLNLRWKAAVEEYATVLLRLGAYEQAWHVLLDFLRQHPERERAWDRLMRAQYGMGDAVAALQTYQRARQVLAERFGIEPGPELVNTHRAVLRRTLDTVP</sequence>
<dbReference type="SMART" id="SM01043">
    <property type="entry name" value="BTAD"/>
    <property type="match status" value="1"/>
</dbReference>
<dbReference type="Gene3D" id="1.25.40.10">
    <property type="entry name" value="Tetratricopeptide repeat domain"/>
    <property type="match status" value="1"/>
</dbReference>
<evidence type="ECO:0000256" key="2">
    <source>
        <dbReference type="ARBA" id="ARBA00023163"/>
    </source>
</evidence>
<dbReference type="InterPro" id="IPR051677">
    <property type="entry name" value="AfsR-DnrI-RedD_regulator"/>
</dbReference>
<dbReference type="Pfam" id="PF03704">
    <property type="entry name" value="BTAD"/>
    <property type="match status" value="1"/>
</dbReference>
<dbReference type="RefSeq" id="WP_259861387.1">
    <property type="nucleotide sequence ID" value="NZ_BAAAST010000087.1"/>
</dbReference>
<dbReference type="EMBL" id="CP073720">
    <property type="protein sequence ID" value="UWP83591.1"/>
    <property type="molecule type" value="Genomic_DNA"/>
</dbReference>
<evidence type="ECO:0000256" key="1">
    <source>
        <dbReference type="ARBA" id="ARBA00023015"/>
    </source>
</evidence>